<accession>A0A365L7I5</accession>
<comment type="caution">
    <text evidence="2">The sequence shown here is derived from an EMBL/GenBank/DDBJ whole genome shotgun (WGS) entry which is preliminary data.</text>
</comment>
<gene>
    <name evidence="2" type="ORF">DP120_03550</name>
</gene>
<feature type="transmembrane region" description="Helical" evidence="1">
    <location>
        <begin position="44"/>
        <end position="62"/>
    </location>
</feature>
<proteinExistence type="predicted"/>
<dbReference type="AlphaFoldDB" id="A0A365L7I5"/>
<evidence type="ECO:0008006" key="4">
    <source>
        <dbReference type="Google" id="ProtNLM"/>
    </source>
</evidence>
<dbReference type="Gene3D" id="1.10.3950.10">
    <property type="entry name" value="putative ecf-type sigma factor negative effector from bacillus cereus"/>
    <property type="match status" value="1"/>
</dbReference>
<keyword evidence="1" id="KW-0812">Transmembrane</keyword>
<evidence type="ECO:0000313" key="2">
    <source>
        <dbReference type="EMBL" id="RAZ81368.1"/>
    </source>
</evidence>
<dbReference type="EMBL" id="QLZR01000001">
    <property type="protein sequence ID" value="RAZ81368.1"/>
    <property type="molecule type" value="Genomic_DNA"/>
</dbReference>
<sequence length="166" mass="18723">MNNKVKEEVDHIKVPKEKLHQRIELGVDQAELKDKNKKRKAPKWIIGLVASAMIAAAVWSLGGSSLADAAESLFTQVFVTEETLKEAYPEEEVTSEGMTAIEGQLQILEQNLSEEDFAEFSRLLEEQTEILKGMEDETKINFTDEESEKVEEIQAKMQKIVGDLLD</sequence>
<dbReference type="RefSeq" id="WP_112221869.1">
    <property type="nucleotide sequence ID" value="NZ_CP196859.1"/>
</dbReference>
<reference evidence="2 3" key="1">
    <citation type="submission" date="2018-06" db="EMBL/GenBank/DDBJ databases">
        <title>The draft genome sequences of strains SCU63 and S1.</title>
        <authorList>
            <person name="Gan L."/>
        </authorList>
    </citation>
    <scope>NUCLEOTIDE SEQUENCE [LARGE SCALE GENOMIC DNA]</scope>
    <source>
        <strain evidence="2 3">SCU63</strain>
    </source>
</reference>
<organism evidence="2 3">
    <name type="scientific">Planococcus halotolerans</name>
    <dbReference type="NCBI Taxonomy" id="2233542"/>
    <lineage>
        <taxon>Bacteria</taxon>
        <taxon>Bacillati</taxon>
        <taxon>Bacillota</taxon>
        <taxon>Bacilli</taxon>
        <taxon>Bacillales</taxon>
        <taxon>Caryophanaceae</taxon>
        <taxon>Planococcus</taxon>
    </lineage>
</organism>
<name>A0A365L7I5_9BACL</name>
<dbReference type="InterPro" id="IPR038267">
    <property type="entry name" value="ECF_sigma_eff"/>
</dbReference>
<keyword evidence="1" id="KW-0472">Membrane</keyword>
<protein>
    <recommendedName>
        <fullName evidence="4">DUF3600 domain-containing protein</fullName>
    </recommendedName>
</protein>
<keyword evidence="3" id="KW-1185">Reference proteome</keyword>
<evidence type="ECO:0000313" key="3">
    <source>
        <dbReference type="Proteomes" id="UP000251002"/>
    </source>
</evidence>
<dbReference type="Proteomes" id="UP000251002">
    <property type="component" value="Unassembled WGS sequence"/>
</dbReference>
<evidence type="ECO:0000256" key="1">
    <source>
        <dbReference type="SAM" id="Phobius"/>
    </source>
</evidence>
<keyword evidence="1" id="KW-1133">Transmembrane helix</keyword>